<keyword evidence="3 9" id="KW-0863">Zinc-finger</keyword>
<sequence>MESEFGGKARNFGGVMVPDLKVVGKKSLEWDLNDFKWDGDLFTASPLNSTPSDGRSRQLFPARPETPSDAGLSNSSSSGSDNISPGNEKDKRELEKRRRDVFVENRELNDEAASLNLKLGGQTYPIMEEEVQTGKKTKTIGTTSNRAVCQVEDCKADLSNAKDYHRRHKVCDMHSKATKALVGSVMQRFCQQCSRFHALQEFDEGKRSCRRRLAGHNRRRRKAHPDTAINGGSLNNESGSSYLLISLLRILSNMHSSSSDQTKDQDVVSHLLRSLANVAGTADGRNISTLLQGSQGLFNSGTSVQTARKVLDMNAGVNTEDPLRSKGHCPILPASRDSSESKSVTPEAASRRFQLNDIDLNNTYDDSQDYVENLGNSHVPASPGTASLGFPSWMQRDSHKTSPPQTSGNSDLTSTQSPSSSSGEAQSHTDRIVFKLFGKDPNELPLALRSQILDWLSHSPTNIESYIRPGCIILTIYLRLEKSTWEEFCCHLGSSLKTLLDAADDPFWRTGWVYTRVQDFVAFTYNGEVVLDTPLPLKSNKSCRISCIKPIAISLSERAEFVVKGFNLSSSTTRLLCALEGKYLAQETCYDLLDDADSTVEDDEQQCLKFSCSIPNVTGRGFIEVEDHGLSSSFFPFIVAEQEVCSEICMLEDVIEVSETDDDIQSGPEKVEAKNQALDFIHELGWLLHRSRVKFRLGQLDPNLDTFPYGRFRLLMEFSIDHDWCAVVKKLLGILFDGTVDAGEHPSLESALLDTGLLHRAVRINSRRMVEFLLRFVPGLTGSERKEQVDRDGNSFLFKPDVVGPMGLTPLHIAASTDGCEQVLDALTDDPGKVGIKAWKNARDSTGLTPYDYACLRSHYSYVQIVQRKISKTLESGHVVLDIPGLTLDRNGKQKQSDADKSSRVASLETEKNEIKAILRHCRLCEQKPAHSTTRSLVYRPAMLSMVIVAAVCVCVALLFKSTPEVLFVFEPFRWEHLKFGSS</sequence>
<comment type="subcellular location">
    <subcellularLocation>
        <location evidence="1">Nucleus</location>
    </subcellularLocation>
</comment>
<dbReference type="AlphaFoldDB" id="A0A5N5F8U7"/>
<dbReference type="Proteomes" id="UP000327157">
    <property type="component" value="Chromosome 13"/>
</dbReference>
<evidence type="ECO:0000313" key="13">
    <source>
        <dbReference type="EMBL" id="KAB2599223.1"/>
    </source>
</evidence>
<keyword evidence="6" id="KW-0238">DNA-binding</keyword>
<keyword evidence="14" id="KW-1185">Reference proteome</keyword>
<feature type="region of interest" description="Disordered" evidence="10">
    <location>
        <begin position="214"/>
        <end position="233"/>
    </location>
</feature>
<keyword evidence="11" id="KW-0472">Membrane</keyword>
<reference evidence="14" key="2">
    <citation type="submission" date="2019-10" db="EMBL/GenBank/DDBJ databases">
        <title>A de novo genome assembly of a pear dwarfing rootstock.</title>
        <authorList>
            <person name="Wang F."/>
            <person name="Wang J."/>
            <person name="Li S."/>
            <person name="Zhang Y."/>
            <person name="Fang M."/>
            <person name="Ma L."/>
            <person name="Zhao Y."/>
            <person name="Jiang S."/>
        </authorList>
    </citation>
    <scope>NUCLEOTIDE SEQUENCE [LARGE SCALE GENOMIC DNA]</scope>
</reference>
<dbReference type="InterPro" id="IPR036893">
    <property type="entry name" value="SBP_sf"/>
</dbReference>
<evidence type="ECO:0000256" key="1">
    <source>
        <dbReference type="ARBA" id="ARBA00004123"/>
    </source>
</evidence>
<feature type="compositionally biased region" description="Basic and acidic residues" evidence="10">
    <location>
        <begin position="87"/>
        <end position="96"/>
    </location>
</feature>
<accession>A0A5N5F8U7</accession>
<evidence type="ECO:0000256" key="9">
    <source>
        <dbReference type="PROSITE-ProRule" id="PRU00470"/>
    </source>
</evidence>
<feature type="compositionally biased region" description="Basic residues" evidence="10">
    <location>
        <begin position="214"/>
        <end position="223"/>
    </location>
</feature>
<evidence type="ECO:0000313" key="14">
    <source>
        <dbReference type="Proteomes" id="UP000327157"/>
    </source>
</evidence>
<protein>
    <submittedName>
        <fullName evidence="13">Squamosa promoter-binding-like protein 1</fullName>
    </submittedName>
</protein>
<evidence type="ECO:0000256" key="3">
    <source>
        <dbReference type="ARBA" id="ARBA00022771"/>
    </source>
</evidence>
<keyword evidence="11" id="KW-1133">Transmembrane helix</keyword>
<proteinExistence type="predicted"/>
<keyword evidence="7" id="KW-0804">Transcription</keyword>
<dbReference type="SUPFAM" id="SSF48403">
    <property type="entry name" value="Ankyrin repeat"/>
    <property type="match status" value="1"/>
</dbReference>
<evidence type="ECO:0000256" key="8">
    <source>
        <dbReference type="ARBA" id="ARBA00023242"/>
    </source>
</evidence>
<keyword evidence="8" id="KW-0539">Nucleus</keyword>
<evidence type="ECO:0000256" key="7">
    <source>
        <dbReference type="ARBA" id="ARBA00023163"/>
    </source>
</evidence>
<reference evidence="13 14" key="3">
    <citation type="submission" date="2019-11" db="EMBL/GenBank/DDBJ databases">
        <title>A de novo genome assembly of a pear dwarfing rootstock.</title>
        <authorList>
            <person name="Wang F."/>
            <person name="Wang J."/>
            <person name="Li S."/>
            <person name="Zhang Y."/>
            <person name="Fang M."/>
            <person name="Ma L."/>
            <person name="Zhao Y."/>
            <person name="Jiang S."/>
        </authorList>
    </citation>
    <scope>NUCLEOTIDE SEQUENCE [LARGE SCALE GENOMIC DNA]</scope>
    <source>
        <strain evidence="13">S2</strain>
        <tissue evidence="13">Leaf</tissue>
    </source>
</reference>
<dbReference type="InterPro" id="IPR036770">
    <property type="entry name" value="Ankyrin_rpt-contain_sf"/>
</dbReference>
<dbReference type="InterPro" id="IPR044817">
    <property type="entry name" value="SBP-like"/>
</dbReference>
<evidence type="ECO:0000256" key="5">
    <source>
        <dbReference type="ARBA" id="ARBA00023015"/>
    </source>
</evidence>
<dbReference type="FunFam" id="4.10.1100.10:FF:000001">
    <property type="entry name" value="Squamosa promoter-binding-like protein 14"/>
    <property type="match status" value="1"/>
</dbReference>
<comment type="caution">
    <text evidence="13">The sequence shown here is derived from an EMBL/GenBank/DDBJ whole genome shotgun (WGS) entry which is preliminary data.</text>
</comment>
<evidence type="ECO:0000256" key="11">
    <source>
        <dbReference type="SAM" id="Phobius"/>
    </source>
</evidence>
<dbReference type="Pfam" id="PF26102">
    <property type="entry name" value="Ig_SPL7"/>
    <property type="match status" value="1"/>
</dbReference>
<reference evidence="13 14" key="1">
    <citation type="submission" date="2019-09" db="EMBL/GenBank/DDBJ databases">
        <authorList>
            <person name="Ou C."/>
        </authorList>
    </citation>
    <scope>NUCLEOTIDE SEQUENCE [LARGE SCALE GENOMIC DNA]</scope>
    <source>
        <strain evidence="13">S2</strain>
        <tissue evidence="13">Leaf</tissue>
    </source>
</reference>
<name>A0A5N5F8U7_9ROSA</name>
<feature type="domain" description="SBP-type" evidence="12">
    <location>
        <begin position="146"/>
        <end position="223"/>
    </location>
</feature>
<feature type="compositionally biased region" description="Low complexity" evidence="10">
    <location>
        <begin position="410"/>
        <end position="426"/>
    </location>
</feature>
<feature type="region of interest" description="Disordered" evidence="10">
    <location>
        <begin position="369"/>
        <end position="427"/>
    </location>
</feature>
<dbReference type="PANTHER" id="PTHR31251:SF211">
    <property type="entry name" value="SQUAMOSA PROMOTER-BINDING-LIKE PROTEIN 1"/>
    <property type="match status" value="1"/>
</dbReference>
<feature type="region of interest" description="Disordered" evidence="10">
    <location>
        <begin position="318"/>
        <end position="350"/>
    </location>
</feature>
<dbReference type="InterPro" id="IPR004333">
    <property type="entry name" value="SBP_dom"/>
</dbReference>
<dbReference type="OrthoDB" id="514967at2759"/>
<dbReference type="SUPFAM" id="SSF103612">
    <property type="entry name" value="SBT domain"/>
    <property type="match status" value="1"/>
</dbReference>
<keyword evidence="4" id="KW-0862">Zinc</keyword>
<dbReference type="EMBL" id="SMOL01000753">
    <property type="protein sequence ID" value="KAB2599223.1"/>
    <property type="molecule type" value="Genomic_DNA"/>
</dbReference>
<evidence type="ECO:0000256" key="2">
    <source>
        <dbReference type="ARBA" id="ARBA00022723"/>
    </source>
</evidence>
<evidence type="ECO:0000256" key="4">
    <source>
        <dbReference type="ARBA" id="ARBA00022833"/>
    </source>
</evidence>
<dbReference type="GO" id="GO:0005634">
    <property type="term" value="C:nucleus"/>
    <property type="evidence" value="ECO:0007669"/>
    <property type="project" value="UniProtKB-SubCell"/>
</dbReference>
<dbReference type="PROSITE" id="PS51141">
    <property type="entry name" value="ZF_SBP"/>
    <property type="match status" value="1"/>
</dbReference>
<organism evidence="13 14">
    <name type="scientific">Pyrus ussuriensis x Pyrus communis</name>
    <dbReference type="NCBI Taxonomy" id="2448454"/>
    <lineage>
        <taxon>Eukaryota</taxon>
        <taxon>Viridiplantae</taxon>
        <taxon>Streptophyta</taxon>
        <taxon>Embryophyta</taxon>
        <taxon>Tracheophyta</taxon>
        <taxon>Spermatophyta</taxon>
        <taxon>Magnoliopsida</taxon>
        <taxon>eudicotyledons</taxon>
        <taxon>Gunneridae</taxon>
        <taxon>Pentapetalae</taxon>
        <taxon>rosids</taxon>
        <taxon>fabids</taxon>
        <taxon>Rosales</taxon>
        <taxon>Rosaceae</taxon>
        <taxon>Amygdaloideae</taxon>
        <taxon>Maleae</taxon>
        <taxon>Pyrus</taxon>
    </lineage>
</organism>
<dbReference type="GO" id="GO:0003677">
    <property type="term" value="F:DNA binding"/>
    <property type="evidence" value="ECO:0007669"/>
    <property type="project" value="UniProtKB-KW"/>
</dbReference>
<feature type="region of interest" description="Disordered" evidence="10">
    <location>
        <begin position="41"/>
        <end position="96"/>
    </location>
</feature>
<evidence type="ECO:0000259" key="12">
    <source>
        <dbReference type="PROSITE" id="PS51141"/>
    </source>
</evidence>
<evidence type="ECO:0000256" key="10">
    <source>
        <dbReference type="SAM" id="MobiDB-lite"/>
    </source>
</evidence>
<keyword evidence="5" id="KW-0805">Transcription regulation</keyword>
<keyword evidence="2" id="KW-0479">Metal-binding</keyword>
<feature type="compositionally biased region" description="Low complexity" evidence="10">
    <location>
        <begin position="68"/>
        <end position="86"/>
    </location>
</feature>
<gene>
    <name evidence="13" type="ORF">D8674_009494</name>
</gene>
<feature type="transmembrane region" description="Helical" evidence="11">
    <location>
        <begin position="937"/>
        <end position="960"/>
    </location>
</feature>
<keyword evidence="11" id="KW-0812">Transmembrane</keyword>
<dbReference type="GO" id="GO:0008270">
    <property type="term" value="F:zinc ion binding"/>
    <property type="evidence" value="ECO:0007669"/>
    <property type="project" value="UniProtKB-KW"/>
</dbReference>
<dbReference type="Gene3D" id="4.10.1100.10">
    <property type="entry name" value="Transcription factor, SBP-box domain"/>
    <property type="match status" value="1"/>
</dbReference>
<dbReference type="Gene3D" id="1.25.40.20">
    <property type="entry name" value="Ankyrin repeat-containing domain"/>
    <property type="match status" value="1"/>
</dbReference>
<dbReference type="PANTHER" id="PTHR31251">
    <property type="entry name" value="SQUAMOSA PROMOTER-BINDING-LIKE PROTEIN 4"/>
    <property type="match status" value="1"/>
</dbReference>
<dbReference type="Pfam" id="PF03110">
    <property type="entry name" value="SBP"/>
    <property type="match status" value="1"/>
</dbReference>
<evidence type="ECO:0000256" key="6">
    <source>
        <dbReference type="ARBA" id="ARBA00023125"/>
    </source>
</evidence>